<feature type="transmembrane region" description="Helical" evidence="1">
    <location>
        <begin position="33"/>
        <end position="53"/>
    </location>
</feature>
<evidence type="ECO:0000313" key="2">
    <source>
        <dbReference type="EMBL" id="KAG5616583.1"/>
    </source>
</evidence>
<comment type="caution">
    <text evidence="2">The sequence shown here is derived from an EMBL/GenBank/DDBJ whole genome shotgun (WGS) entry which is preliminary data.</text>
</comment>
<proteinExistence type="predicted"/>
<organism evidence="2 3">
    <name type="scientific">Solanum commersonii</name>
    <name type="common">Commerson's wild potato</name>
    <name type="synonym">Commerson's nightshade</name>
    <dbReference type="NCBI Taxonomy" id="4109"/>
    <lineage>
        <taxon>Eukaryota</taxon>
        <taxon>Viridiplantae</taxon>
        <taxon>Streptophyta</taxon>
        <taxon>Embryophyta</taxon>
        <taxon>Tracheophyta</taxon>
        <taxon>Spermatophyta</taxon>
        <taxon>Magnoliopsida</taxon>
        <taxon>eudicotyledons</taxon>
        <taxon>Gunneridae</taxon>
        <taxon>Pentapetalae</taxon>
        <taxon>asterids</taxon>
        <taxon>lamiids</taxon>
        <taxon>Solanales</taxon>
        <taxon>Solanaceae</taxon>
        <taxon>Solanoideae</taxon>
        <taxon>Solaneae</taxon>
        <taxon>Solanum</taxon>
    </lineage>
</organism>
<dbReference type="AlphaFoldDB" id="A0A9J5ZXJ5"/>
<dbReference type="Proteomes" id="UP000824120">
    <property type="component" value="Chromosome 3"/>
</dbReference>
<keyword evidence="1" id="KW-1133">Transmembrane helix</keyword>
<reference evidence="2 3" key="1">
    <citation type="submission" date="2020-09" db="EMBL/GenBank/DDBJ databases">
        <title>De no assembly of potato wild relative species, Solanum commersonii.</title>
        <authorList>
            <person name="Cho K."/>
        </authorList>
    </citation>
    <scope>NUCLEOTIDE SEQUENCE [LARGE SCALE GENOMIC DNA]</scope>
    <source>
        <strain evidence="2">LZ3.2</strain>
        <tissue evidence="2">Leaf</tissue>
    </source>
</reference>
<feature type="non-terminal residue" evidence="2">
    <location>
        <position position="1"/>
    </location>
</feature>
<keyword evidence="3" id="KW-1185">Reference proteome</keyword>
<keyword evidence="1" id="KW-0812">Transmembrane</keyword>
<sequence>NAKNSKSFNGEISEPEEIINRVFFYFHAYENNLLPTISLIVILRLWIVVASCFKPLAPQFNMSEKLSSLKQLQFVQR</sequence>
<evidence type="ECO:0000256" key="1">
    <source>
        <dbReference type="SAM" id="Phobius"/>
    </source>
</evidence>
<name>A0A9J5ZXJ5_SOLCO</name>
<protein>
    <submittedName>
        <fullName evidence="2">Uncharacterized protein</fullName>
    </submittedName>
</protein>
<evidence type="ECO:0000313" key="3">
    <source>
        <dbReference type="Proteomes" id="UP000824120"/>
    </source>
</evidence>
<dbReference type="EMBL" id="JACXVP010000003">
    <property type="protein sequence ID" value="KAG5616583.1"/>
    <property type="molecule type" value="Genomic_DNA"/>
</dbReference>
<keyword evidence="1" id="KW-0472">Membrane</keyword>
<accession>A0A9J5ZXJ5</accession>
<gene>
    <name evidence="2" type="ORF">H5410_016407</name>
</gene>